<dbReference type="EMBL" id="OCNJ01000003">
    <property type="protein sequence ID" value="SOD93760.1"/>
    <property type="molecule type" value="Genomic_DNA"/>
</dbReference>
<proteinExistence type="inferred from homology"/>
<sequence length="481" mass="51099">MTMTSALNLSAVLPEIVLALSGMALLMFGVFSKGDTTRSVGWLAVIAFVVAAVLVLTGAPDQLVFGGAFIVDSFAVFSKVLILGGAALILIMALQWLEAEKIGRFEFAIVLLFGTTGMLMMVSANDLMSLYLGLELQSLAAYVVAAFNRDNLRSTEAGLKYFVLGSVASGLLLFGMSFVYGFAGTTTFIGIAEGLSHGHASTGVLVGLVFMLAGLSFKISAAPFHMWTPDVYEGAPTPVTAFFAIAPKVAALALMARVLLGPFEAMADQWQQVVWFVAVLSMFIGGFAAITQTNIKRLMAYSSIGHVGYALIGLAVADQEGVRGMLIYLAIYLFMNVGTFAVILSMRHKGRATENISDLAGLSKTHPMMALWLAVFMFSMAGIPPLAGFFGKLYVFLAAIQAEMYGLAVIGVLTSVVSAFYYIRIIKVMYFDEPVEAFDRPTKATSAILGLCGLFVTLFILYPAPILGAAEAAAASLFSAG</sequence>
<organism evidence="8 9">
    <name type="scientific">Caenispirillum bisanense</name>
    <dbReference type="NCBI Taxonomy" id="414052"/>
    <lineage>
        <taxon>Bacteria</taxon>
        <taxon>Pseudomonadati</taxon>
        <taxon>Pseudomonadota</taxon>
        <taxon>Alphaproteobacteria</taxon>
        <taxon>Rhodospirillales</taxon>
        <taxon>Novispirillaceae</taxon>
        <taxon>Caenispirillum</taxon>
    </lineage>
</organism>
<dbReference type="InterPro" id="IPR001750">
    <property type="entry name" value="ND/Mrp_TM"/>
</dbReference>
<feature type="transmembrane region" description="Helical" evidence="5">
    <location>
        <begin position="40"/>
        <end position="59"/>
    </location>
</feature>
<dbReference type="Proteomes" id="UP000219621">
    <property type="component" value="Unassembled WGS sequence"/>
</dbReference>
<gene>
    <name evidence="5" type="primary">nuoN</name>
    <name evidence="8" type="ORF">SAMN05421508_103183</name>
</gene>
<keyword evidence="5" id="KW-1003">Cell membrane</keyword>
<keyword evidence="3 5" id="KW-1133">Transmembrane helix</keyword>
<dbReference type="GO" id="GO:0050136">
    <property type="term" value="F:NADH dehydrogenase (quinone) (non-electrogenic) activity"/>
    <property type="evidence" value="ECO:0007669"/>
    <property type="project" value="UniProtKB-UniRule"/>
</dbReference>
<feature type="transmembrane region" description="Helical" evidence="5">
    <location>
        <begin position="367"/>
        <end position="387"/>
    </location>
</feature>
<evidence type="ECO:0000256" key="6">
    <source>
        <dbReference type="RuleBase" id="RU000320"/>
    </source>
</evidence>
<evidence type="ECO:0000256" key="4">
    <source>
        <dbReference type="ARBA" id="ARBA00023136"/>
    </source>
</evidence>
<feature type="transmembrane region" description="Helical" evidence="5">
    <location>
        <begin position="323"/>
        <end position="346"/>
    </location>
</feature>
<feature type="transmembrane region" description="Helical" evidence="5">
    <location>
        <begin position="272"/>
        <end position="291"/>
    </location>
</feature>
<keyword evidence="5" id="KW-1278">Translocase</keyword>
<comment type="function">
    <text evidence="5">NDH-1 shuttles electrons from NADH, via FMN and iron-sulfur (Fe-S) centers, to quinones in the respiratory chain. The immediate electron acceptor for the enzyme in this species is believed to be ubiquinone. Couples the redox reaction to proton translocation (for every two electrons transferred, four hydrogen ions are translocated across the cytoplasmic membrane), and thus conserves the redox energy in a proton gradient.</text>
</comment>
<evidence type="ECO:0000256" key="5">
    <source>
        <dbReference type="HAMAP-Rule" id="MF_00445"/>
    </source>
</evidence>
<reference evidence="8 9" key="1">
    <citation type="submission" date="2017-09" db="EMBL/GenBank/DDBJ databases">
        <authorList>
            <person name="Ehlers B."/>
            <person name="Leendertz F.H."/>
        </authorList>
    </citation>
    <scope>NUCLEOTIDE SEQUENCE [LARGE SCALE GENOMIC DNA]</scope>
    <source>
        <strain evidence="8 9">USBA 140</strain>
    </source>
</reference>
<dbReference type="NCBIfam" id="NF004440">
    <property type="entry name" value="PRK05777.1-3"/>
    <property type="match status" value="1"/>
</dbReference>
<evidence type="ECO:0000256" key="3">
    <source>
        <dbReference type="ARBA" id="ARBA00022989"/>
    </source>
</evidence>
<comment type="subunit">
    <text evidence="5">NDH-1 is composed of 14 different subunits. Subunits NuoA, H, J, K, L, M, N constitute the membrane sector of the complex.</text>
</comment>
<keyword evidence="4 5" id="KW-0472">Membrane</keyword>
<evidence type="ECO:0000256" key="1">
    <source>
        <dbReference type="ARBA" id="ARBA00004127"/>
    </source>
</evidence>
<dbReference type="PRINTS" id="PR01434">
    <property type="entry name" value="NADHDHGNASE5"/>
</dbReference>
<feature type="transmembrane region" description="Helical" evidence="5">
    <location>
        <begin position="6"/>
        <end position="28"/>
    </location>
</feature>
<evidence type="ECO:0000313" key="9">
    <source>
        <dbReference type="Proteomes" id="UP000219621"/>
    </source>
</evidence>
<dbReference type="GO" id="GO:0005886">
    <property type="term" value="C:plasma membrane"/>
    <property type="evidence" value="ECO:0007669"/>
    <property type="project" value="UniProtKB-SubCell"/>
</dbReference>
<dbReference type="HAMAP" id="MF_00445">
    <property type="entry name" value="NDH1_NuoN_1"/>
    <property type="match status" value="1"/>
</dbReference>
<feature type="transmembrane region" description="Helical" evidence="5">
    <location>
        <begin position="393"/>
        <end position="423"/>
    </location>
</feature>
<keyword evidence="5" id="KW-0813">Transport</keyword>
<dbReference type="NCBIfam" id="TIGR01770">
    <property type="entry name" value="NDH_I_N"/>
    <property type="match status" value="1"/>
</dbReference>
<dbReference type="GO" id="GO:0012505">
    <property type="term" value="C:endomembrane system"/>
    <property type="evidence" value="ECO:0007669"/>
    <property type="project" value="UniProtKB-SubCell"/>
</dbReference>
<dbReference type="EC" id="7.1.1.-" evidence="5"/>
<feature type="transmembrane region" description="Helical" evidence="5">
    <location>
        <begin position="239"/>
        <end position="260"/>
    </location>
</feature>
<dbReference type="RefSeq" id="WP_176525083.1">
    <property type="nucleotide sequence ID" value="NZ_OCNJ01000003.1"/>
</dbReference>
<dbReference type="GO" id="GO:0048038">
    <property type="term" value="F:quinone binding"/>
    <property type="evidence" value="ECO:0007669"/>
    <property type="project" value="UniProtKB-KW"/>
</dbReference>
<keyword evidence="5" id="KW-0520">NAD</keyword>
<keyword evidence="5" id="KW-0830">Ubiquinone</keyword>
<dbReference type="GO" id="GO:0008137">
    <property type="term" value="F:NADH dehydrogenase (ubiquinone) activity"/>
    <property type="evidence" value="ECO:0007669"/>
    <property type="project" value="InterPro"/>
</dbReference>
<feature type="transmembrane region" description="Helical" evidence="5">
    <location>
        <begin position="105"/>
        <end position="124"/>
    </location>
</feature>
<keyword evidence="5" id="KW-0874">Quinone</keyword>
<name>A0A286GE28_9PROT</name>
<accession>A0A286GE28</accession>
<comment type="catalytic activity">
    <reaction evidence="5">
        <text>a quinone + NADH + 5 H(+)(in) = a quinol + NAD(+) + 4 H(+)(out)</text>
        <dbReference type="Rhea" id="RHEA:57888"/>
        <dbReference type="ChEBI" id="CHEBI:15378"/>
        <dbReference type="ChEBI" id="CHEBI:24646"/>
        <dbReference type="ChEBI" id="CHEBI:57540"/>
        <dbReference type="ChEBI" id="CHEBI:57945"/>
        <dbReference type="ChEBI" id="CHEBI:132124"/>
    </reaction>
</comment>
<dbReference type="GO" id="GO:0042773">
    <property type="term" value="P:ATP synthesis coupled electron transport"/>
    <property type="evidence" value="ECO:0007669"/>
    <property type="project" value="InterPro"/>
</dbReference>
<keyword evidence="2 5" id="KW-0812">Transmembrane</keyword>
<feature type="transmembrane region" description="Helical" evidence="5">
    <location>
        <begin position="159"/>
        <end position="183"/>
    </location>
</feature>
<dbReference type="InterPro" id="IPR010096">
    <property type="entry name" value="NADH-Q_OxRdtase_suN/2"/>
</dbReference>
<comment type="subcellular location">
    <subcellularLocation>
        <location evidence="5">Cell membrane</location>
        <topology evidence="5">Multi-pass membrane protein</topology>
    </subcellularLocation>
    <subcellularLocation>
        <location evidence="1">Endomembrane system</location>
        <topology evidence="1">Multi-pass membrane protein</topology>
    </subcellularLocation>
    <subcellularLocation>
        <location evidence="6">Membrane</location>
        <topology evidence="6">Multi-pass membrane protein</topology>
    </subcellularLocation>
</comment>
<keyword evidence="9" id="KW-1185">Reference proteome</keyword>
<evidence type="ECO:0000256" key="2">
    <source>
        <dbReference type="ARBA" id="ARBA00022692"/>
    </source>
</evidence>
<feature type="transmembrane region" description="Helical" evidence="5">
    <location>
        <begin position="444"/>
        <end position="462"/>
    </location>
</feature>
<comment type="similarity">
    <text evidence="5">Belongs to the complex I subunit 2 family.</text>
</comment>
<dbReference type="AlphaFoldDB" id="A0A286GE28"/>
<protein>
    <recommendedName>
        <fullName evidence="5">NADH-quinone oxidoreductase subunit N</fullName>
        <ecNumber evidence="5">7.1.1.-</ecNumber>
    </recommendedName>
    <alternativeName>
        <fullName evidence="5">NADH dehydrogenase I subunit N</fullName>
    </alternativeName>
    <alternativeName>
        <fullName evidence="5">NDH-1 subunit N</fullName>
    </alternativeName>
</protein>
<evidence type="ECO:0000313" key="8">
    <source>
        <dbReference type="EMBL" id="SOD93760.1"/>
    </source>
</evidence>
<dbReference type="PANTHER" id="PTHR22773">
    <property type="entry name" value="NADH DEHYDROGENASE"/>
    <property type="match status" value="1"/>
</dbReference>
<feature type="transmembrane region" description="Helical" evidence="5">
    <location>
        <begin position="203"/>
        <end position="227"/>
    </location>
</feature>
<dbReference type="Pfam" id="PF00361">
    <property type="entry name" value="Proton_antipo_M"/>
    <property type="match status" value="1"/>
</dbReference>
<feature type="transmembrane region" description="Helical" evidence="5">
    <location>
        <begin position="65"/>
        <end position="93"/>
    </location>
</feature>
<evidence type="ECO:0000259" key="7">
    <source>
        <dbReference type="Pfam" id="PF00361"/>
    </source>
</evidence>
<feature type="domain" description="NADH:quinone oxidoreductase/Mrp antiporter transmembrane" evidence="7">
    <location>
        <begin position="124"/>
        <end position="417"/>
    </location>
</feature>